<feature type="region of interest" description="Disordered" evidence="1">
    <location>
        <begin position="180"/>
        <end position="207"/>
    </location>
</feature>
<feature type="compositionally biased region" description="Polar residues" evidence="1">
    <location>
        <begin position="31"/>
        <end position="46"/>
    </location>
</feature>
<dbReference type="KEGG" id="rti:DC20_06585"/>
<organism evidence="2 3">
    <name type="scientific">Rufibacter tibetensis</name>
    <dbReference type="NCBI Taxonomy" id="512763"/>
    <lineage>
        <taxon>Bacteria</taxon>
        <taxon>Pseudomonadati</taxon>
        <taxon>Bacteroidota</taxon>
        <taxon>Cytophagia</taxon>
        <taxon>Cytophagales</taxon>
        <taxon>Hymenobacteraceae</taxon>
        <taxon>Rufibacter</taxon>
    </lineage>
</organism>
<feature type="region of interest" description="Disordered" evidence="1">
    <location>
        <begin position="26"/>
        <end position="46"/>
    </location>
</feature>
<dbReference type="PATRIC" id="fig|512763.3.peg.1456"/>
<gene>
    <name evidence="2" type="ORF">DC20_06585</name>
</gene>
<accession>A0A0N7HWA4</accession>
<sequence>MVKQVLFKAVFSWLIVFLPISSCTDKENDTGSESTPTDNTPSSITPRGSIDISGIESLDTLWIEPSKFEAMKGKDLNFQFFIINQDILTLHGWSGKSKDYNGRPANIELLNGKKSNKKLGPKTYLSSLRISKKDIDGVIDSIKASHKAVLFAPNVTYSPTTKNRYISYKIFLSNMEPNKQSDPSFRKFTDKTGYELNPSPPRSFVEE</sequence>
<dbReference type="STRING" id="512763.DC20_06585"/>
<dbReference type="AlphaFoldDB" id="A0A0N7HWA4"/>
<reference evidence="2 3" key="1">
    <citation type="submission" date="2015-08" db="EMBL/GenBank/DDBJ databases">
        <title>Complete genome sequence of Rufibacter tibetensis strain 1351t, a radiation-resistant bacterium from tibet plateau.</title>
        <authorList>
            <person name="Dai J."/>
        </authorList>
    </citation>
    <scope>NUCLEOTIDE SEQUENCE [LARGE SCALE GENOMIC DNA]</scope>
    <source>
        <strain evidence="2 3">1351</strain>
    </source>
</reference>
<evidence type="ECO:0000313" key="2">
    <source>
        <dbReference type="EMBL" id="ALI98696.1"/>
    </source>
</evidence>
<keyword evidence="3" id="KW-1185">Reference proteome</keyword>
<dbReference type="RefSeq" id="WP_062543103.1">
    <property type="nucleotide sequence ID" value="NZ_CP012643.1"/>
</dbReference>
<feature type="compositionally biased region" description="Basic and acidic residues" evidence="1">
    <location>
        <begin position="184"/>
        <end position="193"/>
    </location>
</feature>
<protein>
    <submittedName>
        <fullName evidence="2">Uncharacterized protein</fullName>
    </submittedName>
</protein>
<name>A0A0N7HWA4_9BACT</name>
<proteinExistence type="predicted"/>
<dbReference type="Proteomes" id="UP000061382">
    <property type="component" value="Chromosome"/>
</dbReference>
<evidence type="ECO:0000256" key="1">
    <source>
        <dbReference type="SAM" id="MobiDB-lite"/>
    </source>
</evidence>
<evidence type="ECO:0000313" key="3">
    <source>
        <dbReference type="Proteomes" id="UP000061382"/>
    </source>
</evidence>
<dbReference type="EMBL" id="CP012643">
    <property type="protein sequence ID" value="ALI98696.1"/>
    <property type="molecule type" value="Genomic_DNA"/>
</dbReference>